<dbReference type="AlphaFoldDB" id="Q69K95"/>
<dbReference type="Proteomes" id="UP000000763">
    <property type="component" value="Chromosome 9"/>
</dbReference>
<accession>Q69K95</accession>
<reference evidence="3" key="2">
    <citation type="journal article" date="2008" name="Nucleic Acids Res.">
        <title>The rice annotation project database (RAP-DB): 2008 update.</title>
        <authorList>
            <consortium name="The rice annotation project (RAP)"/>
        </authorList>
    </citation>
    <scope>GENOME REANNOTATION</scope>
    <source>
        <strain evidence="3">cv. Nipponbare</strain>
    </source>
</reference>
<feature type="compositionally biased region" description="Pro residues" evidence="1">
    <location>
        <begin position="26"/>
        <end position="41"/>
    </location>
</feature>
<reference evidence="3" key="1">
    <citation type="journal article" date="2005" name="Nature">
        <title>The map-based sequence of the rice genome.</title>
        <authorList>
            <consortium name="International rice genome sequencing project (IRGSP)"/>
            <person name="Matsumoto T."/>
            <person name="Wu J."/>
            <person name="Kanamori H."/>
            <person name="Katayose Y."/>
            <person name="Fujisawa M."/>
            <person name="Namiki N."/>
            <person name="Mizuno H."/>
            <person name="Yamamoto K."/>
            <person name="Antonio B.A."/>
            <person name="Baba T."/>
            <person name="Sakata K."/>
            <person name="Nagamura Y."/>
            <person name="Aoki H."/>
            <person name="Arikawa K."/>
            <person name="Arita K."/>
            <person name="Bito T."/>
            <person name="Chiden Y."/>
            <person name="Fujitsuka N."/>
            <person name="Fukunaka R."/>
            <person name="Hamada M."/>
            <person name="Harada C."/>
            <person name="Hayashi A."/>
            <person name="Hijishita S."/>
            <person name="Honda M."/>
            <person name="Hosokawa S."/>
            <person name="Ichikawa Y."/>
            <person name="Idonuma A."/>
            <person name="Iijima M."/>
            <person name="Ikeda M."/>
            <person name="Ikeno M."/>
            <person name="Ito K."/>
            <person name="Ito S."/>
            <person name="Ito T."/>
            <person name="Ito Y."/>
            <person name="Ito Y."/>
            <person name="Iwabuchi A."/>
            <person name="Kamiya K."/>
            <person name="Karasawa W."/>
            <person name="Kurita K."/>
            <person name="Katagiri S."/>
            <person name="Kikuta A."/>
            <person name="Kobayashi H."/>
            <person name="Kobayashi N."/>
            <person name="Machita K."/>
            <person name="Maehara T."/>
            <person name="Masukawa M."/>
            <person name="Mizubayashi T."/>
            <person name="Mukai Y."/>
            <person name="Nagasaki H."/>
            <person name="Nagata Y."/>
            <person name="Naito S."/>
            <person name="Nakashima M."/>
            <person name="Nakama Y."/>
            <person name="Nakamichi Y."/>
            <person name="Nakamura M."/>
            <person name="Meguro A."/>
            <person name="Negishi M."/>
            <person name="Ohta I."/>
            <person name="Ohta T."/>
            <person name="Okamoto M."/>
            <person name="Ono N."/>
            <person name="Saji S."/>
            <person name="Sakaguchi M."/>
            <person name="Sakai K."/>
            <person name="Shibata M."/>
            <person name="Shimokawa T."/>
            <person name="Song J."/>
            <person name="Takazaki Y."/>
            <person name="Terasawa K."/>
            <person name="Tsugane M."/>
            <person name="Tsuji K."/>
            <person name="Ueda S."/>
            <person name="Waki K."/>
            <person name="Yamagata H."/>
            <person name="Yamamoto M."/>
            <person name="Yamamoto S."/>
            <person name="Yamane H."/>
            <person name="Yoshiki S."/>
            <person name="Yoshihara R."/>
            <person name="Yukawa K."/>
            <person name="Zhong H."/>
            <person name="Yano M."/>
            <person name="Yuan Q."/>
            <person name="Ouyang S."/>
            <person name="Liu J."/>
            <person name="Jones K.M."/>
            <person name="Gansberger K."/>
            <person name="Moffat K."/>
            <person name="Hill J."/>
            <person name="Bera J."/>
            <person name="Fadrosh D."/>
            <person name="Jin S."/>
            <person name="Johri S."/>
            <person name="Kim M."/>
            <person name="Overton L."/>
            <person name="Reardon M."/>
            <person name="Tsitrin T."/>
            <person name="Vuong H."/>
            <person name="Weaver B."/>
            <person name="Ciecko A."/>
            <person name="Tallon L."/>
            <person name="Jackson J."/>
            <person name="Pai G."/>
            <person name="Aken S.V."/>
            <person name="Utterback T."/>
            <person name="Reidmuller S."/>
            <person name="Feldblyum T."/>
            <person name="Hsiao J."/>
            <person name="Zismann V."/>
            <person name="Iobst S."/>
            <person name="de Vazeille A.R."/>
            <person name="Buell C.R."/>
            <person name="Ying K."/>
            <person name="Li Y."/>
            <person name="Lu T."/>
            <person name="Huang Y."/>
            <person name="Zhao Q."/>
            <person name="Feng Q."/>
            <person name="Zhang L."/>
            <person name="Zhu J."/>
            <person name="Weng Q."/>
            <person name="Mu J."/>
            <person name="Lu Y."/>
            <person name="Fan D."/>
            <person name="Liu Y."/>
            <person name="Guan J."/>
            <person name="Zhang Y."/>
            <person name="Yu S."/>
            <person name="Liu X."/>
            <person name="Zhang Y."/>
            <person name="Hong G."/>
            <person name="Han B."/>
            <person name="Choisne N."/>
            <person name="Demange N."/>
            <person name="Orjeda G."/>
            <person name="Samain S."/>
            <person name="Cattolico L."/>
            <person name="Pelletier E."/>
            <person name="Couloux A."/>
            <person name="Segurens B."/>
            <person name="Wincker P."/>
            <person name="D'Hont A."/>
            <person name="Scarpelli C."/>
            <person name="Weissenbach J."/>
            <person name="Salanoubat M."/>
            <person name="Quetier F."/>
            <person name="Yu Y."/>
            <person name="Kim H.R."/>
            <person name="Rambo T."/>
            <person name="Currie J."/>
            <person name="Collura K."/>
            <person name="Luo M."/>
            <person name="Yang T."/>
            <person name="Ammiraju J.S.S."/>
            <person name="Engler F."/>
            <person name="Soderlund C."/>
            <person name="Wing R.A."/>
            <person name="Palmer L.E."/>
            <person name="de la Bastide M."/>
            <person name="Spiegel L."/>
            <person name="Nascimento L."/>
            <person name="Zutavern T."/>
            <person name="O'Shaughnessy A."/>
            <person name="Dike S."/>
            <person name="Dedhia N."/>
            <person name="Preston R."/>
            <person name="Balija V."/>
            <person name="McCombie W.R."/>
            <person name="Chow T."/>
            <person name="Chen H."/>
            <person name="Chung M."/>
            <person name="Chen C."/>
            <person name="Shaw J."/>
            <person name="Wu H."/>
            <person name="Hsiao K."/>
            <person name="Chao Y."/>
            <person name="Chu M."/>
            <person name="Cheng C."/>
            <person name="Hour A."/>
            <person name="Lee P."/>
            <person name="Lin S."/>
            <person name="Lin Y."/>
            <person name="Liou J."/>
            <person name="Liu S."/>
            <person name="Hsing Y."/>
            <person name="Raghuvanshi S."/>
            <person name="Mohanty A."/>
            <person name="Bharti A.K."/>
            <person name="Gaur A."/>
            <person name="Gupta V."/>
            <person name="Kumar D."/>
            <person name="Ravi V."/>
            <person name="Vij S."/>
            <person name="Kapur A."/>
            <person name="Khurana P."/>
            <person name="Khurana P."/>
            <person name="Khurana J.P."/>
            <person name="Tyagi A.K."/>
            <person name="Gaikwad K."/>
            <person name="Singh A."/>
            <person name="Dalal V."/>
            <person name="Srivastava S."/>
            <person name="Dixit A."/>
            <person name="Pal A.K."/>
            <person name="Ghazi I.A."/>
            <person name="Yadav M."/>
            <person name="Pandit A."/>
            <person name="Bhargava A."/>
            <person name="Sureshbabu K."/>
            <person name="Batra K."/>
            <person name="Sharma T.R."/>
            <person name="Mohapatra T."/>
            <person name="Singh N.K."/>
            <person name="Messing J."/>
            <person name="Nelson A.B."/>
            <person name="Fuks G."/>
            <person name="Kavchok S."/>
            <person name="Keizer G."/>
            <person name="Linton E."/>
            <person name="Llaca V."/>
            <person name="Song R."/>
            <person name="Tanyolac B."/>
            <person name="Young S."/>
            <person name="Ho-Il K."/>
            <person name="Hahn J.H."/>
            <person name="Sangsakoo G."/>
            <person name="Vanavichit A."/>
            <person name="de Mattos Luiz.A.T."/>
            <person name="Zimmer P.D."/>
            <person name="Malone G."/>
            <person name="Dellagostin O."/>
            <person name="de Oliveira A.C."/>
            <person name="Bevan M."/>
            <person name="Bancroft I."/>
            <person name="Minx P."/>
            <person name="Cordum H."/>
            <person name="Wilson R."/>
            <person name="Cheng Z."/>
            <person name="Jin W."/>
            <person name="Jiang J."/>
            <person name="Leong S.A."/>
            <person name="Iwama H."/>
            <person name="Gojobori T."/>
            <person name="Itoh T."/>
            <person name="Niimura Y."/>
            <person name="Fujii Y."/>
            <person name="Habara T."/>
            <person name="Sakai H."/>
            <person name="Sato Y."/>
            <person name="Wilson G."/>
            <person name="Kumar K."/>
            <person name="McCouch S."/>
            <person name="Juretic N."/>
            <person name="Hoen D."/>
            <person name="Wright S."/>
            <person name="Bruskiewich R."/>
            <person name="Bureau T."/>
            <person name="Miyao A."/>
            <person name="Hirochika H."/>
            <person name="Nishikawa T."/>
            <person name="Kadowaki K."/>
            <person name="Sugiura M."/>
            <person name="Burr B."/>
            <person name="Sasaki T."/>
        </authorList>
    </citation>
    <scope>NUCLEOTIDE SEQUENCE [LARGE SCALE GENOMIC DNA]</scope>
    <source>
        <strain evidence="3">cv. Nipponbare</strain>
    </source>
</reference>
<sequence length="99" mass="10503">MLADLGGKEGGEPPPLGGKPCRGGKLPPPPPSAPPPLPPPDLGGGRGATTSFTLRAATADSRCRLHPSRCHRPLATAWERRKGKVLRERWEGRAREALT</sequence>
<gene>
    <name evidence="2" type="primary">OSJNBb0079K11.11</name>
</gene>
<evidence type="ECO:0000256" key="1">
    <source>
        <dbReference type="SAM" id="MobiDB-lite"/>
    </source>
</evidence>
<proteinExistence type="predicted"/>
<organism evidence="2 3">
    <name type="scientific">Oryza sativa subsp. japonica</name>
    <name type="common">Rice</name>
    <dbReference type="NCBI Taxonomy" id="39947"/>
    <lineage>
        <taxon>Eukaryota</taxon>
        <taxon>Viridiplantae</taxon>
        <taxon>Streptophyta</taxon>
        <taxon>Embryophyta</taxon>
        <taxon>Tracheophyta</taxon>
        <taxon>Spermatophyta</taxon>
        <taxon>Magnoliopsida</taxon>
        <taxon>Liliopsida</taxon>
        <taxon>Poales</taxon>
        <taxon>Poaceae</taxon>
        <taxon>BOP clade</taxon>
        <taxon>Oryzoideae</taxon>
        <taxon>Oryzeae</taxon>
        <taxon>Oryzinae</taxon>
        <taxon>Oryza</taxon>
        <taxon>Oryza sativa</taxon>
    </lineage>
</organism>
<feature type="region of interest" description="Disordered" evidence="1">
    <location>
        <begin position="1"/>
        <end position="50"/>
    </location>
</feature>
<evidence type="ECO:0000313" key="2">
    <source>
        <dbReference type="EMBL" id="BAD36609.1"/>
    </source>
</evidence>
<feature type="compositionally biased region" description="Basic and acidic residues" evidence="1">
    <location>
        <begin position="1"/>
        <end position="11"/>
    </location>
</feature>
<evidence type="ECO:0000313" key="3">
    <source>
        <dbReference type="Proteomes" id="UP000000763"/>
    </source>
</evidence>
<dbReference type="EMBL" id="AP005971">
    <property type="protein sequence ID" value="BAD36609.1"/>
    <property type="molecule type" value="Genomic_DNA"/>
</dbReference>
<name>Q69K95_ORYSJ</name>
<protein>
    <submittedName>
        <fullName evidence="2">Uncharacterized protein</fullName>
    </submittedName>
</protein>